<accession>A0A423I3K9</accession>
<dbReference type="InterPro" id="IPR018640">
    <property type="entry name" value="DUF2063"/>
</dbReference>
<evidence type="ECO:0000313" key="3">
    <source>
        <dbReference type="Proteomes" id="UP000285636"/>
    </source>
</evidence>
<feature type="domain" description="Putative DNA-binding" evidence="1">
    <location>
        <begin position="3"/>
        <end position="94"/>
    </location>
</feature>
<protein>
    <submittedName>
        <fullName evidence="2">DUF2063 domain-containing protein</fullName>
    </submittedName>
</protein>
<dbReference type="RefSeq" id="WP_123433774.1">
    <property type="nucleotide sequence ID" value="NZ_MOBK01000006.1"/>
</dbReference>
<comment type="caution">
    <text evidence="2">The sequence shown here is derived from an EMBL/GenBank/DDBJ whole genome shotgun (WGS) entry which is preliminary data.</text>
</comment>
<reference evidence="2 3" key="1">
    <citation type="submission" date="2016-10" db="EMBL/GenBank/DDBJ databases">
        <title>Comparative genome analysis of multiple Pseudomonas spp. focuses on biocontrol and plant growth promoting traits.</title>
        <authorList>
            <person name="Tao X.-Y."/>
            <person name="Taylor C.G."/>
        </authorList>
    </citation>
    <scope>NUCLEOTIDE SEQUENCE [LARGE SCALE GENOMIC DNA]</scope>
    <source>
        <strain evidence="2 3">38D7</strain>
    </source>
</reference>
<gene>
    <name evidence="2" type="ORF">BK660_13495</name>
</gene>
<dbReference type="InterPro" id="IPR044922">
    <property type="entry name" value="DUF2063_N_sf"/>
</dbReference>
<dbReference type="EMBL" id="MOBK01000006">
    <property type="protein sequence ID" value="RON20080.1"/>
    <property type="molecule type" value="Genomic_DNA"/>
</dbReference>
<sequence>MSTQAAFAAALLDPRLNCPEGLISANGADPASRFAVYRNNVQRSLINALAHSYPVVAQLVGDEFFRAMAAIYLLGNAPQSPLIKDYGQDLADFIEGFEPAGSVPYLADVARLERLRTLAYHAADAQPLSPEQISAALADPQTLSELSVELHPSLNLLKSAFAVVSIWAAHQQEAMLAGIDLDHGEHALILRNGLDVEVFVIEPGASAFIQNLQNGQPLIQAVESAPAFDLSQTLALLISHNAITHLHHNKVSP</sequence>
<evidence type="ECO:0000259" key="1">
    <source>
        <dbReference type="Pfam" id="PF09836"/>
    </source>
</evidence>
<organism evidence="2 3">
    <name type="scientific">Pseudomonas brassicacearum</name>
    <dbReference type="NCBI Taxonomy" id="930166"/>
    <lineage>
        <taxon>Bacteria</taxon>
        <taxon>Pseudomonadati</taxon>
        <taxon>Pseudomonadota</taxon>
        <taxon>Gammaproteobacteria</taxon>
        <taxon>Pseudomonadales</taxon>
        <taxon>Pseudomonadaceae</taxon>
        <taxon>Pseudomonas</taxon>
    </lineage>
</organism>
<proteinExistence type="predicted"/>
<dbReference type="Gene3D" id="1.10.150.690">
    <property type="entry name" value="DUF2063"/>
    <property type="match status" value="1"/>
</dbReference>
<evidence type="ECO:0000313" key="2">
    <source>
        <dbReference type="EMBL" id="RON20080.1"/>
    </source>
</evidence>
<name>A0A423I3K9_9PSED</name>
<dbReference type="Proteomes" id="UP000285636">
    <property type="component" value="Unassembled WGS sequence"/>
</dbReference>
<dbReference type="AlphaFoldDB" id="A0A423I3K9"/>
<dbReference type="Pfam" id="PF09836">
    <property type="entry name" value="DUF2063"/>
    <property type="match status" value="1"/>
</dbReference>